<dbReference type="Pfam" id="PF07589">
    <property type="entry name" value="PEP-CTERM"/>
    <property type="match status" value="1"/>
</dbReference>
<evidence type="ECO:0000256" key="1">
    <source>
        <dbReference type="SAM" id="Phobius"/>
    </source>
</evidence>
<evidence type="ECO:0000256" key="2">
    <source>
        <dbReference type="SAM" id="SignalP"/>
    </source>
</evidence>
<dbReference type="KEGG" id="ole:K0B96_16970"/>
<name>A0A8F9TVC4_9BACT</name>
<feature type="domain" description="Ice-binding protein C-terminal" evidence="3">
    <location>
        <begin position="268"/>
        <end position="292"/>
    </location>
</feature>
<dbReference type="EMBL" id="CP080507">
    <property type="protein sequence ID" value="QYM78973.1"/>
    <property type="molecule type" value="Genomic_DNA"/>
</dbReference>
<accession>A0A8F9TVC4</accession>
<dbReference type="Proteomes" id="UP000825051">
    <property type="component" value="Chromosome"/>
</dbReference>
<keyword evidence="1" id="KW-0812">Transmembrane</keyword>
<dbReference type="NCBIfam" id="TIGR02595">
    <property type="entry name" value="PEP_CTERM"/>
    <property type="match status" value="1"/>
</dbReference>
<organism evidence="4 5">
    <name type="scientific">Horticoccus luteus</name>
    <dbReference type="NCBI Taxonomy" id="2862869"/>
    <lineage>
        <taxon>Bacteria</taxon>
        <taxon>Pseudomonadati</taxon>
        <taxon>Verrucomicrobiota</taxon>
        <taxon>Opitutia</taxon>
        <taxon>Opitutales</taxon>
        <taxon>Opitutaceae</taxon>
        <taxon>Horticoccus</taxon>
    </lineage>
</organism>
<dbReference type="InterPro" id="IPR013424">
    <property type="entry name" value="Ice-binding_C"/>
</dbReference>
<keyword evidence="2" id="KW-0732">Signal</keyword>
<evidence type="ECO:0000313" key="5">
    <source>
        <dbReference type="Proteomes" id="UP000825051"/>
    </source>
</evidence>
<evidence type="ECO:0000259" key="3">
    <source>
        <dbReference type="Pfam" id="PF07589"/>
    </source>
</evidence>
<feature type="transmembrane region" description="Helical" evidence="1">
    <location>
        <begin position="272"/>
        <end position="289"/>
    </location>
</feature>
<dbReference type="AlphaFoldDB" id="A0A8F9TVC4"/>
<dbReference type="RefSeq" id="WP_220162221.1">
    <property type="nucleotide sequence ID" value="NZ_CP080507.1"/>
</dbReference>
<keyword evidence="1" id="KW-1133">Transmembrane helix</keyword>
<feature type="chain" id="PRO_5034186163" evidence="2">
    <location>
        <begin position="22"/>
        <end position="295"/>
    </location>
</feature>
<keyword evidence="1" id="KW-0472">Membrane</keyword>
<gene>
    <name evidence="4" type="ORF">K0B96_16970</name>
</gene>
<protein>
    <submittedName>
        <fullName evidence="4">PEP-CTERM sorting domain-containing protein</fullName>
    </submittedName>
</protein>
<evidence type="ECO:0000313" key="4">
    <source>
        <dbReference type="EMBL" id="QYM78973.1"/>
    </source>
</evidence>
<proteinExistence type="predicted"/>
<keyword evidence="5" id="KW-1185">Reference proteome</keyword>
<feature type="signal peptide" evidence="2">
    <location>
        <begin position="1"/>
        <end position="21"/>
    </location>
</feature>
<sequence length="295" mass="30524">MKSPRPRLFFALVMSAVGATAQTVTILDETFASGARTTLAPPNSAEWFSSGGGSSVTYTADTSITLATGSSGRHLLGYFTADGSPVSLGIGDTMTVTFKIQFDRTTALADGSNNFRIGLFDSTAGTRITADSAGGTSVGALFDNYTGYIATLNSGGSGSNGLRLYERTSTTNQAFIAGIAAYTQLGSSASPNQALATGTTYTGEMSFSRTGSAELTTSFLLTGGSLTNYTISAVDTSPSFSFDTFAIYATSSTTDSMTLSQVKIQYTAVPEPATTAAIFGVLGVAFALWRRRRAA</sequence>
<reference evidence="4" key="1">
    <citation type="submission" date="2021-08" db="EMBL/GenBank/DDBJ databases">
        <title>Genome of a novel bacterium of the phylum Verrucomicrobia, Oleiharenicola sp. KSB-15.</title>
        <authorList>
            <person name="Chung J.-H."/>
            <person name="Ahn J.-H."/>
            <person name="Yoon Y."/>
            <person name="Kim D.-Y."/>
            <person name="An S.-H."/>
            <person name="Park I."/>
            <person name="Yeon J."/>
        </authorList>
    </citation>
    <scope>NUCLEOTIDE SEQUENCE</scope>
    <source>
        <strain evidence="4">KSB-15</strain>
    </source>
</reference>